<feature type="compositionally biased region" description="Polar residues" evidence="10">
    <location>
        <begin position="1501"/>
        <end position="1522"/>
    </location>
</feature>
<feature type="domain" description="GYF" evidence="13">
    <location>
        <begin position="1433"/>
        <end position="1487"/>
    </location>
</feature>
<keyword evidence="2 9" id="KW-0479">Metal-binding</keyword>
<dbReference type="InterPro" id="IPR004343">
    <property type="entry name" value="Plus-3_dom"/>
</dbReference>
<comment type="caution">
    <text evidence="16">The sequence shown here is derived from an EMBL/GenBank/DDBJ whole genome shotgun (WGS) entry which is preliminary data.</text>
</comment>
<feature type="compositionally biased region" description="Polar residues" evidence="10">
    <location>
        <begin position="1664"/>
        <end position="1687"/>
    </location>
</feature>
<feature type="compositionally biased region" description="Basic and acidic residues" evidence="10">
    <location>
        <begin position="1266"/>
        <end position="1276"/>
    </location>
</feature>
<organism evidence="16 17">
    <name type="scientific">Brassica cretica</name>
    <name type="common">Mustard</name>
    <dbReference type="NCBI Taxonomy" id="69181"/>
    <lineage>
        <taxon>Eukaryota</taxon>
        <taxon>Viridiplantae</taxon>
        <taxon>Streptophyta</taxon>
        <taxon>Embryophyta</taxon>
        <taxon>Tracheophyta</taxon>
        <taxon>Spermatophyta</taxon>
        <taxon>Magnoliopsida</taxon>
        <taxon>eudicotyledons</taxon>
        <taxon>Gunneridae</taxon>
        <taxon>Pentapetalae</taxon>
        <taxon>rosids</taxon>
        <taxon>malvids</taxon>
        <taxon>Brassicales</taxon>
        <taxon>Brassicaceae</taxon>
        <taxon>Brassiceae</taxon>
        <taxon>Brassica</taxon>
    </lineage>
</organism>
<feature type="region of interest" description="Disordered" evidence="10">
    <location>
        <begin position="1067"/>
        <end position="1093"/>
    </location>
</feature>
<feature type="domain" description="DM2" evidence="15">
    <location>
        <begin position="960"/>
        <end position="1043"/>
    </location>
</feature>
<feature type="compositionally biased region" description="Basic and acidic residues" evidence="10">
    <location>
        <begin position="326"/>
        <end position="347"/>
    </location>
</feature>
<dbReference type="PANTHER" id="PTHR13115:SF14">
    <property type="entry name" value="ZINC FINGER CCCH DOMAIN-CONTAINING PROTEIN 19"/>
    <property type="match status" value="1"/>
</dbReference>
<feature type="zinc finger region" description="C3H1-type" evidence="9">
    <location>
        <begin position="1879"/>
        <end position="1905"/>
    </location>
</feature>
<dbReference type="PANTHER" id="PTHR13115">
    <property type="entry name" value="RNA POLYMERASE-ASSOCIATED PROTEIN RTF1 HOMOLOG"/>
    <property type="match status" value="1"/>
</dbReference>
<feature type="compositionally biased region" description="Polar residues" evidence="10">
    <location>
        <begin position="1849"/>
        <end position="1871"/>
    </location>
</feature>
<dbReference type="InterPro" id="IPR003121">
    <property type="entry name" value="SWIB_MDM2_domain"/>
</dbReference>
<dbReference type="SMART" id="SM00151">
    <property type="entry name" value="SWIB"/>
    <property type="match status" value="1"/>
</dbReference>
<dbReference type="InterPro" id="IPR001965">
    <property type="entry name" value="Znf_PHD"/>
</dbReference>
<keyword evidence="8" id="KW-0539">Nucleus</keyword>
<feature type="compositionally biased region" description="Pro residues" evidence="10">
    <location>
        <begin position="1415"/>
        <end position="1426"/>
    </location>
</feature>
<accession>A0A8S9NSC5</accession>
<dbReference type="FunFam" id="3.30.1490.40:FF:000004">
    <property type="entry name" value="Zinc finger CCCH domain-containing protein 19"/>
    <property type="match status" value="1"/>
</dbReference>
<feature type="compositionally biased region" description="Polar residues" evidence="10">
    <location>
        <begin position="1779"/>
        <end position="1841"/>
    </location>
</feature>
<dbReference type="SUPFAM" id="SSF57903">
    <property type="entry name" value="FYVE/PHD zinc finger"/>
    <property type="match status" value="1"/>
</dbReference>
<dbReference type="Pfam" id="PF00642">
    <property type="entry name" value="zf-CCCH"/>
    <property type="match status" value="1"/>
</dbReference>
<dbReference type="InterPro" id="IPR019786">
    <property type="entry name" value="Zinc_finger_PHD-type_CS"/>
</dbReference>
<dbReference type="PROSITE" id="PS01359">
    <property type="entry name" value="ZF_PHD_1"/>
    <property type="match status" value="1"/>
</dbReference>
<evidence type="ECO:0000256" key="3">
    <source>
        <dbReference type="ARBA" id="ARBA00022771"/>
    </source>
</evidence>
<feature type="region of interest" description="Disordered" evidence="10">
    <location>
        <begin position="478"/>
        <end position="708"/>
    </location>
</feature>
<dbReference type="GO" id="GO:0003677">
    <property type="term" value="F:DNA binding"/>
    <property type="evidence" value="ECO:0007669"/>
    <property type="project" value="UniProtKB-KW"/>
</dbReference>
<dbReference type="SUPFAM" id="SSF47592">
    <property type="entry name" value="SWIB/MDM2 domain"/>
    <property type="match status" value="1"/>
</dbReference>
<dbReference type="FunFam" id="3.30.40.10:FF:000303">
    <property type="entry name" value="Zinc finger CCCH domain-containing protein 19"/>
    <property type="match status" value="1"/>
</dbReference>
<feature type="compositionally biased region" description="Polar residues" evidence="10">
    <location>
        <begin position="950"/>
        <end position="964"/>
    </location>
</feature>
<dbReference type="SUPFAM" id="SSF159042">
    <property type="entry name" value="Plus3-like"/>
    <property type="match status" value="1"/>
</dbReference>
<protein>
    <submittedName>
        <fullName evidence="16">Uncharacterized protein</fullName>
    </submittedName>
</protein>
<keyword evidence="7" id="KW-0804">Transcription</keyword>
<evidence type="ECO:0000313" key="16">
    <source>
        <dbReference type="EMBL" id="KAF3505081.1"/>
    </source>
</evidence>
<feature type="compositionally biased region" description="Basic and acidic residues" evidence="10">
    <location>
        <begin position="1650"/>
        <end position="1660"/>
    </location>
</feature>
<proteinExistence type="predicted"/>
<feature type="compositionally biased region" description="Acidic residues" evidence="10">
    <location>
        <begin position="628"/>
        <end position="648"/>
    </location>
</feature>
<dbReference type="InterPro" id="IPR003169">
    <property type="entry name" value="GYF"/>
</dbReference>
<feature type="domain" description="C3H1-type" evidence="12">
    <location>
        <begin position="1879"/>
        <end position="1905"/>
    </location>
</feature>
<dbReference type="GO" id="GO:0008270">
    <property type="term" value="F:zinc ion binding"/>
    <property type="evidence" value="ECO:0007669"/>
    <property type="project" value="UniProtKB-KW"/>
</dbReference>
<sequence length="1905" mass="207584">MDSDSAKASVESMRDDPECIRVSNDPNLTGPCGESSAAAEEGGGCDGATGAKGIDAVDTAAAVLNPVAEMSGVVDAVVSADLSPAAAERGGEGEEDASFVAQECGSLDLVGGSAAAEVVPPVVGEGGEEDRAAKQSDSAANLLGLGSEKVSISEEEPPSLDLPASEVNGDDSLREGSQEVVCGGMADEKSSQAIESKLGQDTESEKEKVDVMEEDTAAQAASLEDIVSVDIDIPDVKDVASVAGFTEISSQDKCLGDSVPLEQEPLKELQIGDEARDLTDEDAKEDMDVAEGAMGNQLLKTTEEEEKPELEIKTNPQDVDDVADEGSEKNENRVGESSVDKETVIDDVKEDVENDPEAGKSVDMHVPESAEEVETYVKYGDGIEEEGEGMAGVGEAEQTVDLEETQKLSEELAKVDETKIAEASEETGTVIRHEDEEKMDDMTDMAEDVKIHGDSSIADIEGGREDLEEMGVTEALEETVTDKVEGAKIDEVSEETESRIEDEDQEKDDDMAEVKTHGDSLVADIEEGKEIQEEMGLAEMTETQEETVEGKAVRTKVAEASEETETRSVDVDQEKDENMMDVKTLGDSSVADTEEEKKRQEEMGMAEMTETQEETVEGKVDGTKASEMSEETEARTEDEDEEKDENMTDAETHVDSSLADIEEGKESQEEIEMTELTATQDESVTAETGDEDAEDVEEENKGVGGKRKRVRNTKTGKKKEEDVCFICFDGGDLVLCDRRGCPKAYHPSCVNQDDDFFRSKGKWNCGWHQCSKCEKTATYLCYTCVFSLCKGCAKDAVFFCIRGNKGLCETCMETIKLIEREEQEKKEPGCAKDAVFFCIRGNKGLCETCMETIKLIEREEQEKKEPAQLDFDDKTSWESLFKDYWIDLKTQLSISPEELDQAKSPQKGNKSHAGKQGTAREIDYATDEGSGSDSSPKKRKTRSRSKSGSAEKNQSPANKSSSGETWASKELLDVVAHMRRGDKSFLPSTEVHALLLDYIKKYNLRDPRRKSQVVCDSRLKNLFGKSHVGHFEMLNILDTHFLDKEQQQADNIQGSIVDTDPDYVDLDENVDHPVKSGKDKKRKTRKKGARKGRQSNLDDFAAVDMHNINLIYLRRSLVEDLLEDSTAFEEKVASAFVRLRISGNQKQDLYRLVQVVGTSKAPEPYKVGKKTTDYVLEILNLDKTEVISIDIISNQDFTEDECNRLRQSIKCGLINRLTVGDIQEKAIALQEVRLLDAEILRFSHLRDRASDMGHRKEYPYLLEEIPEIHADPKMDPDYESEDEDEKEEKEKEKSLRRRSSSFNRRGRDPISPRKGGFSSNESWTGTSSYSSTSAIRELSRSYSGRGSNGRGDYLGSSDDKVSDSLWNSGREREKDMQHYLGSEKPRTVSLPEPPPRSSRAVAPPELSPRIAPVISTPPPPVVPQPAPKSNESEKMWHYKDPSGKVQGPFSMAQLRKWNNTGYFPAKLEIWKANESSLDSVLLTDALAGLFQKQGQSVDNSYTKAYSGQSSQSEPNIGSSARTAPSVLDIPKNSQDTWSSGGSLPSPTPTQMTTPTAKRRNFESRWSPTKPSAQSAVQSMSFPSAQSVPSQASRTDIPVVVNSAGALQPGTHPIPTPDRANVSVNHYGSSAPLPSPTPVGGMQSWGNMQTDKFDSHGRGRGDAPFSSQNTSASYGTTTPSALTSQSQPGFPASDPWRAPVPSQTNTQTQAPAWGMNNSQNSGQPQAPTNQNSSWGQGTVVNPNMGWAGPPQAGMSVNWAASSVPPTGQGMPNPGWGGPAQVQQPQAYSANSGWGVTGQAQSQAQVQAPGSSTSSGWMQTVQGMQSGNSNQNWGTQNQSAMQSGGSGGNQTGYWGNQQNQNGDSGYGWNRQSSGSGGHNNFKGQRVCKFHRENGNCRKGAACTYLHN</sequence>
<dbReference type="InterPro" id="IPR035445">
    <property type="entry name" value="GYF-like_dom_sf"/>
</dbReference>
<evidence type="ECO:0000256" key="8">
    <source>
        <dbReference type="ARBA" id="ARBA00023242"/>
    </source>
</evidence>
<dbReference type="CDD" id="cd10567">
    <property type="entry name" value="SWIB-MDM2_like"/>
    <property type="match status" value="1"/>
</dbReference>
<dbReference type="Pfam" id="PF25980">
    <property type="entry name" value="NERD_plant"/>
    <property type="match status" value="1"/>
</dbReference>
<feature type="compositionally biased region" description="Basic residues" evidence="10">
    <location>
        <begin position="1078"/>
        <end position="1093"/>
    </location>
</feature>
<dbReference type="PROSITE" id="PS50829">
    <property type="entry name" value="GYF"/>
    <property type="match status" value="1"/>
</dbReference>
<dbReference type="Gene3D" id="3.30.1490.40">
    <property type="match status" value="1"/>
</dbReference>
<dbReference type="SUPFAM" id="SSF55277">
    <property type="entry name" value="GYF domain"/>
    <property type="match status" value="1"/>
</dbReference>
<dbReference type="EMBL" id="QGKX02001621">
    <property type="protein sequence ID" value="KAF3505081.1"/>
    <property type="molecule type" value="Genomic_DNA"/>
</dbReference>
<feature type="region of interest" description="Disordered" evidence="10">
    <location>
        <begin position="1604"/>
        <end position="1877"/>
    </location>
</feature>
<dbReference type="Gene3D" id="3.30.40.10">
    <property type="entry name" value="Zinc/RING finger domain, C3HC4 (zinc finger)"/>
    <property type="match status" value="1"/>
</dbReference>
<feature type="region of interest" description="Disordered" evidence="10">
    <location>
        <begin position="1264"/>
        <end position="1444"/>
    </location>
</feature>
<feature type="region of interest" description="Disordered" evidence="10">
    <location>
        <begin position="416"/>
        <end position="439"/>
    </location>
</feature>
<feature type="domain" description="Plus3" evidence="14">
    <location>
        <begin position="1102"/>
        <end position="1234"/>
    </location>
</feature>
<feature type="region of interest" description="Disordered" evidence="10">
    <location>
        <begin position="897"/>
        <end position="964"/>
    </location>
</feature>
<dbReference type="Pfam" id="PF03126">
    <property type="entry name" value="Plus-3"/>
    <property type="match status" value="1"/>
</dbReference>
<dbReference type="CDD" id="cd15568">
    <property type="entry name" value="PHD5_NSD"/>
    <property type="match status" value="1"/>
</dbReference>
<gene>
    <name evidence="16" type="ORF">F2Q69_00040422</name>
</gene>
<dbReference type="InterPro" id="IPR013083">
    <property type="entry name" value="Znf_RING/FYVE/PHD"/>
</dbReference>
<evidence type="ECO:0000259" key="11">
    <source>
        <dbReference type="PROSITE" id="PS50016"/>
    </source>
</evidence>
<evidence type="ECO:0000313" key="17">
    <source>
        <dbReference type="Proteomes" id="UP000712600"/>
    </source>
</evidence>
<comment type="subcellular location">
    <subcellularLocation>
        <location evidence="1">Nucleus</location>
    </subcellularLocation>
</comment>
<evidence type="ECO:0000259" key="15">
    <source>
        <dbReference type="PROSITE" id="PS51925"/>
    </source>
</evidence>
<feature type="compositionally biased region" description="Basic and acidic residues" evidence="10">
    <location>
        <begin position="357"/>
        <end position="368"/>
    </location>
</feature>
<feature type="compositionally biased region" description="Acidic residues" evidence="10">
    <location>
        <begin position="279"/>
        <end position="289"/>
    </location>
</feature>
<keyword evidence="5" id="KW-0805">Transcription regulation</keyword>
<feature type="compositionally biased region" description="Basic and acidic residues" evidence="10">
    <location>
        <begin position="1369"/>
        <end position="1386"/>
    </location>
</feature>
<evidence type="ECO:0000259" key="14">
    <source>
        <dbReference type="PROSITE" id="PS51360"/>
    </source>
</evidence>
<keyword evidence="3 9" id="KW-0863">Zinc-finger</keyword>
<feature type="compositionally biased region" description="Basic and acidic residues" evidence="10">
    <location>
        <begin position="1430"/>
        <end position="1442"/>
    </location>
</feature>
<dbReference type="PROSITE" id="PS50103">
    <property type="entry name" value="ZF_C3H1"/>
    <property type="match status" value="1"/>
</dbReference>
<feature type="compositionally biased region" description="Acidic residues" evidence="10">
    <location>
        <begin position="500"/>
        <end position="511"/>
    </location>
</feature>
<feature type="region of interest" description="Disordered" evidence="10">
    <location>
        <begin position="145"/>
        <end position="210"/>
    </location>
</feature>
<feature type="compositionally biased region" description="Basic and acidic residues" evidence="10">
    <location>
        <begin position="198"/>
        <end position="210"/>
    </location>
</feature>
<feature type="region of interest" description="Disordered" evidence="10">
    <location>
        <begin position="1501"/>
        <end position="1579"/>
    </location>
</feature>
<dbReference type="PROSITE" id="PS51925">
    <property type="entry name" value="SWIB_MDM2"/>
    <property type="match status" value="1"/>
</dbReference>
<dbReference type="Pfam" id="PF02201">
    <property type="entry name" value="SWIB"/>
    <property type="match status" value="1"/>
</dbReference>
<feature type="compositionally biased region" description="Low complexity" evidence="10">
    <location>
        <begin position="1538"/>
        <end position="1555"/>
    </location>
</feature>
<dbReference type="SMART" id="SM00249">
    <property type="entry name" value="PHD"/>
    <property type="match status" value="1"/>
</dbReference>
<name>A0A8S9NSC5_BRACR</name>
<feature type="region of interest" description="Disordered" evidence="10">
    <location>
        <begin position="256"/>
        <end position="371"/>
    </location>
</feature>
<dbReference type="InterPro" id="IPR000571">
    <property type="entry name" value="Znf_CCCH"/>
</dbReference>
<evidence type="ECO:0000256" key="7">
    <source>
        <dbReference type="ARBA" id="ARBA00023163"/>
    </source>
</evidence>
<dbReference type="Gene3D" id="1.10.245.10">
    <property type="entry name" value="SWIB/MDM2 domain"/>
    <property type="match status" value="1"/>
</dbReference>
<feature type="compositionally biased region" description="Polar residues" evidence="10">
    <location>
        <begin position="1563"/>
        <end position="1579"/>
    </location>
</feature>
<reference evidence="16" key="1">
    <citation type="submission" date="2019-12" db="EMBL/GenBank/DDBJ databases">
        <title>Genome sequencing and annotation of Brassica cretica.</title>
        <authorList>
            <person name="Studholme D.J."/>
            <person name="Sarris P."/>
        </authorList>
    </citation>
    <scope>NUCLEOTIDE SEQUENCE</scope>
    <source>
        <strain evidence="16">PFS-109/04</strain>
        <tissue evidence="16">Leaf</tissue>
    </source>
</reference>
<feature type="compositionally biased region" description="Low complexity" evidence="10">
    <location>
        <begin position="30"/>
        <end position="40"/>
    </location>
</feature>
<evidence type="ECO:0000256" key="10">
    <source>
        <dbReference type="SAM" id="MobiDB-lite"/>
    </source>
</evidence>
<keyword evidence="6" id="KW-0238">DNA-binding</keyword>
<evidence type="ECO:0000256" key="4">
    <source>
        <dbReference type="ARBA" id="ARBA00022833"/>
    </source>
</evidence>
<evidence type="ECO:0000259" key="13">
    <source>
        <dbReference type="PROSITE" id="PS50829"/>
    </source>
</evidence>
<dbReference type="Pfam" id="PF02213">
    <property type="entry name" value="GYF"/>
    <property type="match status" value="1"/>
</dbReference>
<dbReference type="SMART" id="SM00444">
    <property type="entry name" value="GYF"/>
    <property type="match status" value="1"/>
</dbReference>
<dbReference type="GO" id="GO:0016593">
    <property type="term" value="C:Cdc73/Paf1 complex"/>
    <property type="evidence" value="ECO:0007669"/>
    <property type="project" value="TreeGrafter"/>
</dbReference>
<feature type="compositionally biased region" description="Acidic residues" evidence="10">
    <location>
        <begin position="688"/>
        <end position="698"/>
    </location>
</feature>
<dbReference type="FunFam" id="3.90.70.200:FF:000002">
    <property type="entry name" value="Zinc finger CCCH domain-containing protein 19"/>
    <property type="match status" value="1"/>
</dbReference>
<dbReference type="InterPro" id="IPR019835">
    <property type="entry name" value="SWIB_domain"/>
</dbReference>
<dbReference type="Gene3D" id="3.90.70.200">
    <property type="entry name" value="Plus-3 domain"/>
    <property type="match status" value="1"/>
</dbReference>
<feature type="compositionally biased region" description="Polar residues" evidence="10">
    <location>
        <begin position="676"/>
        <end position="686"/>
    </location>
</feature>
<evidence type="ECO:0000256" key="9">
    <source>
        <dbReference type="PROSITE-ProRule" id="PRU00723"/>
    </source>
</evidence>
<evidence type="ECO:0000256" key="1">
    <source>
        <dbReference type="ARBA" id="ARBA00004123"/>
    </source>
</evidence>
<dbReference type="GO" id="GO:1990269">
    <property type="term" value="F:RNA polymerase II C-terminal domain phosphoserine binding"/>
    <property type="evidence" value="ECO:0007669"/>
    <property type="project" value="TreeGrafter"/>
</dbReference>
<evidence type="ECO:0000256" key="2">
    <source>
        <dbReference type="ARBA" id="ARBA00022723"/>
    </source>
</evidence>
<evidence type="ECO:0000259" key="12">
    <source>
        <dbReference type="PROSITE" id="PS50103"/>
    </source>
</evidence>
<feature type="domain" description="PHD-type" evidence="11">
    <location>
        <begin position="721"/>
        <end position="787"/>
    </location>
</feature>
<feature type="region of interest" description="Disordered" evidence="10">
    <location>
        <begin position="1"/>
        <end position="51"/>
    </location>
</feature>
<keyword evidence="4 9" id="KW-0862">Zinc</keyword>
<feature type="compositionally biased region" description="Basic and acidic residues" evidence="10">
    <location>
        <begin position="548"/>
        <end position="580"/>
    </location>
</feature>
<dbReference type="InterPro" id="IPR019787">
    <property type="entry name" value="Znf_PHD-finger"/>
</dbReference>
<dbReference type="InterPro" id="IPR036885">
    <property type="entry name" value="SWIB_MDM2_dom_sf"/>
</dbReference>
<feature type="compositionally biased region" description="Basic and acidic residues" evidence="10">
    <location>
        <begin position="480"/>
        <end position="499"/>
    </location>
</feature>
<dbReference type="CDD" id="cd19757">
    <property type="entry name" value="Bbox1"/>
    <property type="match status" value="1"/>
</dbReference>
<dbReference type="PROSITE" id="PS51360">
    <property type="entry name" value="PLUS3"/>
    <property type="match status" value="1"/>
</dbReference>
<evidence type="ECO:0000256" key="6">
    <source>
        <dbReference type="ARBA" id="ARBA00023125"/>
    </source>
</evidence>
<feature type="compositionally biased region" description="Polar residues" evidence="10">
    <location>
        <begin position="1700"/>
        <end position="1740"/>
    </location>
</feature>
<feature type="compositionally biased region" description="Low complexity" evidence="10">
    <location>
        <begin position="1397"/>
        <end position="1414"/>
    </location>
</feature>
<feature type="compositionally biased region" description="Acidic residues" evidence="10">
    <location>
        <begin position="1277"/>
        <end position="1287"/>
    </location>
</feature>
<dbReference type="CDD" id="cd00072">
    <property type="entry name" value="GYF"/>
    <property type="match status" value="1"/>
</dbReference>
<feature type="compositionally biased region" description="Low complexity" evidence="10">
    <location>
        <begin position="1318"/>
        <end position="1333"/>
    </location>
</feature>
<dbReference type="PROSITE" id="PS50016">
    <property type="entry name" value="ZF_PHD_2"/>
    <property type="match status" value="1"/>
</dbReference>
<dbReference type="InterPro" id="IPR058668">
    <property type="entry name" value="NERD_dom"/>
</dbReference>
<dbReference type="InterPro" id="IPR011011">
    <property type="entry name" value="Znf_FYVE_PHD"/>
</dbReference>
<dbReference type="SMART" id="SM00719">
    <property type="entry name" value="Plus3"/>
    <property type="match status" value="1"/>
</dbReference>
<dbReference type="InterPro" id="IPR036128">
    <property type="entry name" value="Plus3-like_sf"/>
</dbReference>
<evidence type="ECO:0000256" key="5">
    <source>
        <dbReference type="ARBA" id="ARBA00023015"/>
    </source>
</evidence>
<dbReference type="Proteomes" id="UP000712600">
    <property type="component" value="Unassembled WGS sequence"/>
</dbReference>